<evidence type="ECO:0000256" key="2">
    <source>
        <dbReference type="SAM" id="SignalP"/>
    </source>
</evidence>
<comment type="caution">
    <text evidence="3">The sequence shown here is derived from an EMBL/GenBank/DDBJ whole genome shotgun (WGS) entry which is preliminary data.</text>
</comment>
<feature type="compositionally biased region" description="Basic residues" evidence="1">
    <location>
        <begin position="351"/>
        <end position="365"/>
    </location>
</feature>
<accession>M3JZH7</accession>
<dbReference type="HOGENOM" id="CLU_061591_0_0_1"/>
<dbReference type="STRING" id="1245528.M3JZH7"/>
<protein>
    <recommendedName>
        <fullName evidence="5">Opaque-phase-specific protein OP4</fullName>
    </recommendedName>
</protein>
<keyword evidence="4" id="KW-1185">Reference proteome</keyword>
<feature type="region of interest" description="Disordered" evidence="1">
    <location>
        <begin position="33"/>
        <end position="53"/>
    </location>
</feature>
<dbReference type="OMA" id="QHINNYK"/>
<feature type="signal peptide" evidence="2">
    <location>
        <begin position="1"/>
        <end position="20"/>
    </location>
</feature>
<organism evidence="3 4">
    <name type="scientific">Candida maltosa (strain Xu316)</name>
    <name type="common">Yeast</name>
    <dbReference type="NCBI Taxonomy" id="1245528"/>
    <lineage>
        <taxon>Eukaryota</taxon>
        <taxon>Fungi</taxon>
        <taxon>Dikarya</taxon>
        <taxon>Ascomycota</taxon>
        <taxon>Saccharomycotina</taxon>
        <taxon>Pichiomycetes</taxon>
        <taxon>Debaryomycetaceae</taxon>
        <taxon>Candida/Lodderomyces clade</taxon>
        <taxon>Candida</taxon>
    </lineage>
</organism>
<reference evidence="3 4" key="1">
    <citation type="submission" date="2013-02" db="EMBL/GenBank/DDBJ databases">
        <title>Genome sequence of Candida maltosa Xu316, a potential industrial strain for xylitol and ethanol production.</title>
        <authorList>
            <person name="Yu J."/>
            <person name="Wang Q."/>
            <person name="Geng X."/>
            <person name="Bao W."/>
            <person name="He P."/>
            <person name="Cai J."/>
        </authorList>
    </citation>
    <scope>NUCLEOTIDE SEQUENCE [LARGE SCALE GENOMIC DNA]</scope>
    <source>
        <strain evidence="4">Xu316</strain>
    </source>
</reference>
<feature type="compositionally biased region" description="Low complexity" evidence="1">
    <location>
        <begin position="322"/>
        <end position="345"/>
    </location>
</feature>
<evidence type="ECO:0000313" key="4">
    <source>
        <dbReference type="Proteomes" id="UP000011777"/>
    </source>
</evidence>
<dbReference type="AlphaFoldDB" id="M3JZH7"/>
<dbReference type="OrthoDB" id="4091967at2759"/>
<evidence type="ECO:0008006" key="5">
    <source>
        <dbReference type="Google" id="ProtNLM"/>
    </source>
</evidence>
<dbReference type="Proteomes" id="UP000011777">
    <property type="component" value="Unassembled WGS sequence"/>
</dbReference>
<feature type="region of interest" description="Disordered" evidence="1">
    <location>
        <begin position="313"/>
        <end position="365"/>
    </location>
</feature>
<sequence length="365" mass="38801">MKLSSTTALAILATATAVSAAPSHVQENDHLPYQASNSHKRDEEQQFSNKLNKREEQELTELVQYINNYKARRDAIDAEIMKRDYAIVTDVLSAINQSQLAPKILDYLVTNQTFQPIIVNVLVSVMKSGLISLQAVLDALVSSNLAVNVINDLIGDCTLYVDLFNIAKSVISDLATKVKDLISGGISSLVGRDELGEDPLAPYVVTLERRLDLDSVVDNLLDSLYKSGLATSVVKDILTNSDYIPFAINLIKSMLANNLIDIGSIISALKQSGLIGQLFSDLLNFGTLQTVAVNAFAAFAGTCQGSTSGGISAGTGSGSGSSSGTSTITTGGSSSGSSSSSSGGSAAVGPCKRRVRRRRRRRDLY</sequence>
<proteinExistence type="predicted"/>
<evidence type="ECO:0000256" key="1">
    <source>
        <dbReference type="SAM" id="MobiDB-lite"/>
    </source>
</evidence>
<dbReference type="EMBL" id="AOGT01001354">
    <property type="protein sequence ID" value="EMG47849.1"/>
    <property type="molecule type" value="Genomic_DNA"/>
</dbReference>
<evidence type="ECO:0000313" key="3">
    <source>
        <dbReference type="EMBL" id="EMG47849.1"/>
    </source>
</evidence>
<feature type="chain" id="PRO_5004035518" description="Opaque-phase-specific protein OP4" evidence="2">
    <location>
        <begin position="21"/>
        <end position="365"/>
    </location>
</feature>
<dbReference type="eggNOG" id="ENOG502QQIF">
    <property type="taxonomic scope" value="Eukaryota"/>
</dbReference>
<gene>
    <name evidence="3" type="ORF">G210_1698</name>
</gene>
<keyword evidence="2" id="KW-0732">Signal</keyword>
<name>M3JZH7_CANMX</name>